<protein>
    <submittedName>
        <fullName evidence="4">Arginine N-succinyltransferase</fullName>
        <ecNumber evidence="4">2.3.1.109</ecNumber>
    </submittedName>
</protein>
<dbReference type="Pfam" id="PF04958">
    <property type="entry name" value="AstA"/>
    <property type="match status" value="1"/>
</dbReference>
<dbReference type="GO" id="GO:0006527">
    <property type="term" value="P:L-arginine catabolic process"/>
    <property type="evidence" value="ECO:0007669"/>
    <property type="project" value="InterPro"/>
</dbReference>
<dbReference type="SUPFAM" id="SSF55729">
    <property type="entry name" value="Acyl-CoA N-acyltransferases (Nat)"/>
    <property type="match status" value="1"/>
</dbReference>
<reference evidence="4 5" key="1">
    <citation type="submission" date="2020-10" db="EMBL/GenBank/DDBJ databases">
        <title>The genome sequence of Chitinilyticum litopenaei 4Y14.</title>
        <authorList>
            <person name="Liu Y."/>
        </authorList>
    </citation>
    <scope>NUCLEOTIDE SEQUENCE [LARGE SCALE GENOMIC DNA]</scope>
    <source>
        <strain evidence="4 5">4Y14</strain>
    </source>
</reference>
<comment type="caution">
    <text evidence="4">The sequence shown here is derived from an EMBL/GenBank/DDBJ whole genome shotgun (WGS) entry which is preliminary data.</text>
</comment>
<dbReference type="GO" id="GO:0008791">
    <property type="term" value="F:arginine N-succinyltransferase activity"/>
    <property type="evidence" value="ECO:0007669"/>
    <property type="project" value="UniProtKB-EC"/>
</dbReference>
<dbReference type="RefSeq" id="WP_194115222.1">
    <property type="nucleotide sequence ID" value="NZ_JADFUA010000002.1"/>
</dbReference>
<keyword evidence="3 4" id="KW-0012">Acyltransferase</keyword>
<evidence type="ECO:0000256" key="3">
    <source>
        <dbReference type="ARBA" id="ARBA00023315"/>
    </source>
</evidence>
<gene>
    <name evidence="4" type="primary">astA</name>
    <name evidence="4" type="ORF">INR99_04950</name>
</gene>
<dbReference type="NCBIfam" id="TIGR03243">
    <property type="entry name" value="arg_catab_AOST"/>
    <property type="match status" value="1"/>
</dbReference>
<keyword evidence="2 4" id="KW-0808">Transferase</keyword>
<name>A0A8J7K1H4_9NEIS</name>
<proteinExistence type="predicted"/>
<organism evidence="4 5">
    <name type="scientific">Chitinilyticum piscinae</name>
    <dbReference type="NCBI Taxonomy" id="2866724"/>
    <lineage>
        <taxon>Bacteria</taxon>
        <taxon>Pseudomonadati</taxon>
        <taxon>Pseudomonadota</taxon>
        <taxon>Betaproteobacteria</taxon>
        <taxon>Neisseriales</taxon>
        <taxon>Chitinibacteraceae</taxon>
        <taxon>Chitinilyticum</taxon>
    </lineage>
</organism>
<keyword evidence="1" id="KW-0056">Arginine metabolism</keyword>
<dbReference type="Proteomes" id="UP000604481">
    <property type="component" value="Unassembled WGS sequence"/>
</dbReference>
<dbReference type="PANTHER" id="PTHR30420:SF1">
    <property type="entry name" value="ARGININE N-SUCCINYLTRANSFERASE"/>
    <property type="match status" value="1"/>
</dbReference>
<keyword evidence="5" id="KW-1185">Reference proteome</keyword>
<dbReference type="PANTHER" id="PTHR30420">
    <property type="entry name" value="N-SUCCINYLARGININE DIHYDROLASE"/>
    <property type="match status" value="1"/>
</dbReference>
<dbReference type="NCBIfam" id="TIGR03244">
    <property type="entry name" value="arg_catab_AstA"/>
    <property type="match status" value="1"/>
</dbReference>
<dbReference type="EC" id="2.3.1.109" evidence="4"/>
<sequence length="353" mass="38941">MLIRTIRADDLGELLALAAVAGVGVTTLQPDPERLASRIAASERSLAGEPERGEASYLFVLEDETHARLAGICAIEAAIGLQDTWYNYRVGLAVHASRELGIYKQLQTLFLTSDLTGSSELCTLFLHPDYRRDSNGALLSKSRFLFMAEYPQRFAERVIAEMRGVSDDNGRSPFWESLGRHFFKMDFARADFLSYVGSKSFIAELMPKYAIYTCLLSEEARASIGEVHPATRPARSMLESEGFRYQGYVDIFDAGPSLECSLKDIRAVRKSACYHALAVAAEPRQGTLWLVSNRKLGAFRATLALTRPLEDALPLTAEVLARLDIADGDEVRAVPLSARPPASPAELPVIHKE</sequence>
<dbReference type="InterPro" id="IPR017650">
    <property type="entry name" value="Arginine_N-succinylTrfase"/>
</dbReference>
<evidence type="ECO:0000256" key="2">
    <source>
        <dbReference type="ARBA" id="ARBA00022679"/>
    </source>
</evidence>
<evidence type="ECO:0000313" key="5">
    <source>
        <dbReference type="Proteomes" id="UP000604481"/>
    </source>
</evidence>
<dbReference type="AlphaFoldDB" id="A0A8J7K1H4"/>
<dbReference type="EMBL" id="JADFUA010000002">
    <property type="protein sequence ID" value="MBE9608692.1"/>
    <property type="molecule type" value="Genomic_DNA"/>
</dbReference>
<dbReference type="InterPro" id="IPR007041">
    <property type="entry name" value="Arg_succinylTrfase_AstA/AruG"/>
</dbReference>
<dbReference type="Gene3D" id="2.40.40.20">
    <property type="match status" value="1"/>
</dbReference>
<evidence type="ECO:0000313" key="4">
    <source>
        <dbReference type="EMBL" id="MBE9608692.1"/>
    </source>
</evidence>
<dbReference type="InterPro" id="IPR016181">
    <property type="entry name" value="Acyl_CoA_acyltransferase"/>
</dbReference>
<evidence type="ECO:0000256" key="1">
    <source>
        <dbReference type="ARBA" id="ARBA00022503"/>
    </source>
</evidence>
<accession>A0A8J7K1H4</accession>